<evidence type="ECO:0000313" key="7">
    <source>
        <dbReference type="Proteomes" id="UP000292362"/>
    </source>
</evidence>
<keyword evidence="3" id="KW-0862">Zinc</keyword>
<keyword evidence="2 4" id="KW-0863">Zinc-finger</keyword>
<evidence type="ECO:0000313" key="6">
    <source>
        <dbReference type="EMBL" id="TBU03651.1"/>
    </source>
</evidence>
<keyword evidence="1" id="KW-0479">Metal-binding</keyword>
<dbReference type="Proteomes" id="UP000292362">
    <property type="component" value="Unassembled WGS sequence"/>
</dbReference>
<dbReference type="GO" id="GO:0008270">
    <property type="term" value="F:zinc ion binding"/>
    <property type="evidence" value="ECO:0007669"/>
    <property type="project" value="UniProtKB-KW"/>
</dbReference>
<dbReference type="InterPro" id="IPR037274">
    <property type="entry name" value="Znf_CHY_sf"/>
</dbReference>
<dbReference type="SUPFAM" id="SSF161219">
    <property type="entry name" value="CHY zinc finger-like"/>
    <property type="match status" value="1"/>
</dbReference>
<evidence type="ECO:0000256" key="3">
    <source>
        <dbReference type="ARBA" id="ARBA00022833"/>
    </source>
</evidence>
<name>A0A4Q9L9J0_9MICR</name>
<comment type="caution">
    <text evidence="6">The sequence shown here is derived from an EMBL/GenBank/DDBJ whole genome shotgun (WGS) entry which is preliminary data.</text>
</comment>
<evidence type="ECO:0000256" key="1">
    <source>
        <dbReference type="ARBA" id="ARBA00022723"/>
    </source>
</evidence>
<evidence type="ECO:0000256" key="4">
    <source>
        <dbReference type="PROSITE-ProRule" id="PRU00601"/>
    </source>
</evidence>
<dbReference type="VEuPathDB" id="MicrosporidiaDB:CWI37_0259p0010"/>
<gene>
    <name evidence="6" type="ORF">CWI37_0259p0010</name>
</gene>
<protein>
    <submittedName>
        <fullName evidence="6">Putative CHY zinc finger domain-containing protein</fullName>
    </submittedName>
</protein>
<feature type="domain" description="CHY-type" evidence="5">
    <location>
        <begin position="275"/>
        <end position="340"/>
    </location>
</feature>
<dbReference type="EMBL" id="PITJ01000259">
    <property type="protein sequence ID" value="TBU03651.1"/>
    <property type="molecule type" value="Genomic_DNA"/>
</dbReference>
<reference evidence="6 7" key="1">
    <citation type="submission" date="2017-12" db="EMBL/GenBank/DDBJ databases">
        <authorList>
            <person name="Pombert J.-F."/>
            <person name="Haag K.L."/>
            <person name="Ebert D."/>
        </authorList>
    </citation>
    <scope>NUCLEOTIDE SEQUENCE [LARGE SCALE GENOMIC DNA]</scope>
    <source>
        <strain evidence="6">FI-OER-3-3</strain>
    </source>
</reference>
<dbReference type="AlphaFoldDB" id="A0A4Q9L9J0"/>
<accession>A0A4Q9L9J0</accession>
<organism evidence="6 7">
    <name type="scientific">Hamiltosporidium tvaerminnensis</name>
    <dbReference type="NCBI Taxonomy" id="1176355"/>
    <lineage>
        <taxon>Eukaryota</taxon>
        <taxon>Fungi</taxon>
        <taxon>Fungi incertae sedis</taxon>
        <taxon>Microsporidia</taxon>
        <taxon>Dubosqiidae</taxon>
        <taxon>Hamiltosporidium</taxon>
    </lineage>
</organism>
<dbReference type="Pfam" id="PF05495">
    <property type="entry name" value="zf-CHY"/>
    <property type="match status" value="1"/>
</dbReference>
<dbReference type="PROSITE" id="PS51266">
    <property type="entry name" value="ZF_CHY"/>
    <property type="match status" value="1"/>
</dbReference>
<dbReference type="InterPro" id="IPR008913">
    <property type="entry name" value="Znf_CHY"/>
</dbReference>
<proteinExistence type="predicted"/>
<sequence length="371" mass="43548">MFNYEKLLENHKFERNEDSITIELNIPEDFIYEISSINVIFTNCEVKLLCDEIPENIKENIYRFYKNDVFLFITFLEENLEVFLSGKIPKIDYNSQINTNNSNMSNIKENRNENIKNICKPAILLPDDYVYPINDIKSFNISYKADKKNIALLLAEKLNIKVLCNNCKKHYNIHSRLICDKCNEMLIYEYFSTLSDQFFGFIKLENCTFIAFNYNSYVINCLTCSKIYRTTEIGINTQFEFKCCGCYSFISLTLKDIQYKTYQKSLSSKIKVGVPLPENGTCIHYRKSFRWFRFPCCNKLFPCDICHDKETDHCNEMANKMVCGFCSKEQSVKNNCECGMTMKKSTAHWEGGKGTRNKVVMSKKDNKKYKK</sequence>
<evidence type="ECO:0000259" key="5">
    <source>
        <dbReference type="PROSITE" id="PS51266"/>
    </source>
</evidence>
<evidence type="ECO:0000256" key="2">
    <source>
        <dbReference type="ARBA" id="ARBA00022771"/>
    </source>
</evidence>